<dbReference type="GO" id="GO:0003924">
    <property type="term" value="F:GTPase activity"/>
    <property type="evidence" value="ECO:0007669"/>
    <property type="project" value="InterPro"/>
</dbReference>
<dbReference type="PANTHER" id="PTHR11564:SF5">
    <property type="entry name" value="SIGNAL RECOGNITION PARTICLE SUBUNIT SRP54"/>
    <property type="match status" value="1"/>
</dbReference>
<dbReference type="GO" id="GO:0006614">
    <property type="term" value="P:SRP-dependent cotranslational protein targeting to membrane"/>
    <property type="evidence" value="ECO:0007669"/>
    <property type="project" value="InterPro"/>
</dbReference>
<organism evidence="3">
    <name type="scientific">gut metagenome</name>
    <dbReference type="NCBI Taxonomy" id="749906"/>
    <lineage>
        <taxon>unclassified sequences</taxon>
        <taxon>metagenomes</taxon>
        <taxon>organismal metagenomes</taxon>
    </lineage>
</organism>
<dbReference type="EMBL" id="AMCI01005594">
    <property type="protein sequence ID" value="EJW95841.1"/>
    <property type="molecule type" value="Genomic_DNA"/>
</dbReference>
<feature type="domain" description="Signal recognition particle SRP54 helical bundle" evidence="2">
    <location>
        <begin position="1"/>
        <end position="86"/>
    </location>
</feature>
<dbReference type="GO" id="GO:0048500">
    <property type="term" value="C:signal recognition particle"/>
    <property type="evidence" value="ECO:0007669"/>
    <property type="project" value="InterPro"/>
</dbReference>
<protein>
    <submittedName>
        <fullName evidence="3">Signal recognition particle protein</fullName>
    </submittedName>
</protein>
<dbReference type="InterPro" id="IPR036225">
    <property type="entry name" value="SRP/SRP_N"/>
</dbReference>
<dbReference type="AlphaFoldDB" id="J9FLP7"/>
<reference evidence="3" key="1">
    <citation type="journal article" date="2012" name="PLoS ONE">
        <title>Gene sets for utilization of primary and secondary nutrition supplies in the distal gut of endangered iberian lynx.</title>
        <authorList>
            <person name="Alcaide M."/>
            <person name="Messina E."/>
            <person name="Richter M."/>
            <person name="Bargiela R."/>
            <person name="Peplies J."/>
            <person name="Huws S.A."/>
            <person name="Newbold C.J."/>
            <person name="Golyshin P.N."/>
            <person name="Simon M.A."/>
            <person name="Lopez G."/>
            <person name="Yakimov M.M."/>
            <person name="Ferrer M."/>
        </authorList>
    </citation>
    <scope>NUCLEOTIDE SEQUENCE</scope>
</reference>
<dbReference type="InterPro" id="IPR042101">
    <property type="entry name" value="SRP54_N_sf"/>
</dbReference>
<comment type="caution">
    <text evidence="3">The sequence shown here is derived from an EMBL/GenBank/DDBJ whole genome shotgun (WGS) entry which is preliminary data.</text>
</comment>
<gene>
    <name evidence="3" type="ORF">EVA_16050</name>
</gene>
<evidence type="ECO:0000256" key="1">
    <source>
        <dbReference type="ARBA" id="ARBA00004496"/>
    </source>
</evidence>
<dbReference type="Pfam" id="PF02881">
    <property type="entry name" value="SRP54_N"/>
    <property type="match status" value="1"/>
</dbReference>
<accession>J9FLP7</accession>
<comment type="subcellular location">
    <subcellularLocation>
        <location evidence="1">Cytoplasm</location>
    </subcellularLocation>
</comment>
<proteinExistence type="predicted"/>
<dbReference type="GO" id="GO:0005525">
    <property type="term" value="F:GTP binding"/>
    <property type="evidence" value="ECO:0007669"/>
    <property type="project" value="InterPro"/>
</dbReference>
<dbReference type="Gene3D" id="1.20.120.140">
    <property type="entry name" value="Signal recognition particle SRP54, nucleotide-binding domain"/>
    <property type="match status" value="1"/>
</dbReference>
<feature type="non-terminal residue" evidence="3">
    <location>
        <position position="93"/>
    </location>
</feature>
<evidence type="ECO:0000313" key="3">
    <source>
        <dbReference type="EMBL" id="EJW95841.1"/>
    </source>
</evidence>
<name>J9FLP7_9ZZZZ</name>
<dbReference type="SMART" id="SM00963">
    <property type="entry name" value="SRP54_N"/>
    <property type="match status" value="1"/>
</dbReference>
<sequence length="93" mass="10194">MLDSLSQRLSKIVKTMRGQARLTEENTKDMLREVRIALLEADVALPVVREVLARIKEKAMGEEVIGNLNPGQALVGVVQRELTSIIGGDVPQS</sequence>
<dbReference type="InterPro" id="IPR013822">
    <property type="entry name" value="Signal_recog_particl_SRP54_hlx"/>
</dbReference>
<evidence type="ECO:0000259" key="2">
    <source>
        <dbReference type="SMART" id="SM00963"/>
    </source>
</evidence>
<dbReference type="SUPFAM" id="SSF47364">
    <property type="entry name" value="Domain of the SRP/SRP receptor G-proteins"/>
    <property type="match status" value="1"/>
</dbReference>
<dbReference type="PANTHER" id="PTHR11564">
    <property type="entry name" value="SIGNAL RECOGNITION PARTICLE 54K PROTEIN SRP54"/>
    <property type="match status" value="1"/>
</dbReference>
<dbReference type="InterPro" id="IPR022941">
    <property type="entry name" value="SRP54"/>
</dbReference>